<evidence type="ECO:0000256" key="3">
    <source>
        <dbReference type="PROSITE-ProRule" id="PRU00176"/>
    </source>
</evidence>
<dbReference type="GO" id="GO:0003723">
    <property type="term" value="F:RNA binding"/>
    <property type="evidence" value="ECO:0007669"/>
    <property type="project" value="UniProtKB-UniRule"/>
</dbReference>
<feature type="region of interest" description="Disordered" evidence="4">
    <location>
        <begin position="225"/>
        <end position="249"/>
    </location>
</feature>
<evidence type="ECO:0000313" key="7">
    <source>
        <dbReference type="Proteomes" id="UP000261620"/>
    </source>
</evidence>
<evidence type="ECO:0000256" key="2">
    <source>
        <dbReference type="ARBA" id="ARBA00022884"/>
    </source>
</evidence>
<feature type="compositionally biased region" description="Polar residues" evidence="4">
    <location>
        <begin position="233"/>
        <end position="249"/>
    </location>
</feature>
<sequence length="612" mass="69016">MDFCNILEDTNNALNIEISFIYVKNVSGNDPCSTKKVVIRLQGLKITAGSEDIRKFFTGLKIPDGGVNIIGGEREEAFIIFASDEDARRAMTRSGGCIHGTPTTLLLSSKTEMQNVLERSTKHRASNTDELLVFLRGMPFSVTEAEVEEFFSGLRINEIVLLKNGRGANNGNGFVKFATREDAYEALKRDRNYIGARYVEVSTTTAQDWCRAIGRMSMHVNTENNFERERSPLRNQTNPQHFARSQSPLAQRSVAPDDEYCVLLENLSFAADKEHIKNLFCNANLEDDQILHLLDSDRRRTRSTFVLFKSLRDYCEALSHEKRLFLNRWVHTRPISREKMIALLESQSTNDRPGGTERFQDKTLSYLSEDYDSEKVCLFVQNLPFDVRKVEIMDFFVGFTIMEDKVLVLRDHKGAGVGKALIEFQSEAEAMRAVSLDGQRFLGSEVILKCISRSQMQQLGSELPMGQEPLRKEERYSGRGSEASFCSGPTDYSDFRSRHDGNMPVTNTRAQINSGWDYESSAGDFGPPGQRSDGPTCVQLINLPFQIRNEEIYDFCYGYNIIPGSISLQYDQSGKPKGSATAVFESRQEASTAIKELSGRPIGPRKIQLLLT</sequence>
<reference evidence="6" key="1">
    <citation type="submission" date="2025-08" db="UniProtKB">
        <authorList>
            <consortium name="Ensembl"/>
        </authorList>
    </citation>
    <scope>IDENTIFICATION</scope>
</reference>
<dbReference type="AlphaFoldDB" id="A0A3Q3W3J0"/>
<protein>
    <recommendedName>
        <fullName evidence="5">RRM domain-containing protein</fullName>
    </recommendedName>
</protein>
<dbReference type="PANTHER" id="PTHR13976">
    <property type="entry name" value="HETEROGENEOUS NUCLEAR RIBONUCLEOPROTEIN-RELATED"/>
    <property type="match status" value="1"/>
</dbReference>
<keyword evidence="7" id="KW-1185">Reference proteome</keyword>
<name>A0A3Q3W3J0_MOLML</name>
<reference evidence="6" key="2">
    <citation type="submission" date="2025-09" db="UniProtKB">
        <authorList>
            <consortium name="Ensembl"/>
        </authorList>
    </citation>
    <scope>IDENTIFICATION</scope>
</reference>
<proteinExistence type="predicted"/>
<keyword evidence="1" id="KW-0677">Repeat</keyword>
<dbReference type="OMA" id="AEMQNML"/>
<dbReference type="InterPro" id="IPR035979">
    <property type="entry name" value="RBD_domain_sf"/>
</dbReference>
<dbReference type="PROSITE" id="PS50102">
    <property type="entry name" value="RRM"/>
    <property type="match status" value="3"/>
</dbReference>
<dbReference type="Pfam" id="PF00076">
    <property type="entry name" value="RRM_1"/>
    <property type="match status" value="3"/>
</dbReference>
<keyword evidence="2 3" id="KW-0694">RNA-binding</keyword>
<evidence type="ECO:0000313" key="6">
    <source>
        <dbReference type="Ensembl" id="ENSMMOP00000002984.1"/>
    </source>
</evidence>
<dbReference type="InterPro" id="IPR000504">
    <property type="entry name" value="RRM_dom"/>
</dbReference>
<accession>A0A3Q3W3J0</accession>
<dbReference type="SUPFAM" id="SSF54928">
    <property type="entry name" value="RNA-binding domain, RBD"/>
    <property type="match status" value="4"/>
</dbReference>
<dbReference type="Gene3D" id="3.30.70.330">
    <property type="match status" value="5"/>
</dbReference>
<dbReference type="STRING" id="94237.ENSMMOP00000002984"/>
<dbReference type="Proteomes" id="UP000261620">
    <property type="component" value="Unplaced"/>
</dbReference>
<dbReference type="Ensembl" id="ENSMMOT00000003029.1">
    <property type="protein sequence ID" value="ENSMMOP00000002984.1"/>
    <property type="gene ID" value="ENSMMOG00000002404.1"/>
</dbReference>
<evidence type="ECO:0000256" key="4">
    <source>
        <dbReference type="SAM" id="MobiDB-lite"/>
    </source>
</evidence>
<evidence type="ECO:0000259" key="5">
    <source>
        <dbReference type="PROSITE" id="PS50102"/>
    </source>
</evidence>
<dbReference type="InterPro" id="IPR050666">
    <property type="entry name" value="ESRP"/>
</dbReference>
<feature type="domain" description="RRM" evidence="5">
    <location>
        <begin position="536"/>
        <end position="612"/>
    </location>
</feature>
<organism evidence="6 7">
    <name type="scientific">Mola mola</name>
    <name type="common">Ocean sunfish</name>
    <name type="synonym">Tetraodon mola</name>
    <dbReference type="NCBI Taxonomy" id="94237"/>
    <lineage>
        <taxon>Eukaryota</taxon>
        <taxon>Metazoa</taxon>
        <taxon>Chordata</taxon>
        <taxon>Craniata</taxon>
        <taxon>Vertebrata</taxon>
        <taxon>Euteleostomi</taxon>
        <taxon>Actinopterygii</taxon>
        <taxon>Neopterygii</taxon>
        <taxon>Teleostei</taxon>
        <taxon>Neoteleostei</taxon>
        <taxon>Acanthomorphata</taxon>
        <taxon>Eupercaria</taxon>
        <taxon>Tetraodontiformes</taxon>
        <taxon>Molidae</taxon>
        <taxon>Mola</taxon>
    </lineage>
</organism>
<evidence type="ECO:0000256" key="1">
    <source>
        <dbReference type="ARBA" id="ARBA00022737"/>
    </source>
</evidence>
<dbReference type="SMART" id="SM00360">
    <property type="entry name" value="RRM"/>
    <property type="match status" value="5"/>
</dbReference>
<feature type="domain" description="RRM" evidence="5">
    <location>
        <begin position="131"/>
        <end position="206"/>
    </location>
</feature>
<feature type="domain" description="RRM" evidence="5">
    <location>
        <begin position="376"/>
        <end position="453"/>
    </location>
</feature>
<dbReference type="InterPro" id="IPR012677">
    <property type="entry name" value="Nucleotide-bd_a/b_plait_sf"/>
</dbReference>